<sequence>MSPPTLPQEIINQIVDDIGHPHEPNTRRALLASSCVSASFREPAQRRLFQSIVVSVTAPVSSRPHSLLDTLASNPQLSHFVESLNVIVKPHCSHPSWNAFPSFPRLRSLYITTGYGKWSSVASNARKVLYDLFQHPTLRELHLRNVSDFPIRALCFSHQLQHLRIQDSGLTTDFPSDFPTTEPEVPYMIGYLRSIAVEDCRDTRVVQTVLGDPSSFLSLCRLRKFSTKVQTDEDFEECRAFLELAGLHMDELKITFLNATGGELFLLGIPFPLLSEIYAGDHAVLPNLHNLRHIEFCVRNWDTLVHALQLIESIPPTNNLARLTIADASVFWGLQDYTYDKTWQQLDDVLMRERHAALH</sequence>
<name>A0A9P7FYI4_9AGAR</name>
<comment type="caution">
    <text evidence="1">The sequence shown here is derived from an EMBL/GenBank/DDBJ whole genome shotgun (WGS) entry which is preliminary data.</text>
</comment>
<evidence type="ECO:0000313" key="2">
    <source>
        <dbReference type="Proteomes" id="UP000775547"/>
    </source>
</evidence>
<dbReference type="Gene3D" id="3.80.10.10">
    <property type="entry name" value="Ribonuclease Inhibitor"/>
    <property type="match status" value="1"/>
</dbReference>
<protein>
    <submittedName>
        <fullName evidence="1">Uncharacterized protein</fullName>
    </submittedName>
</protein>
<reference evidence="1" key="2">
    <citation type="submission" date="2021-10" db="EMBL/GenBank/DDBJ databases">
        <title>Phylogenomics reveals ancestral predisposition of the termite-cultivated fungus Termitomyces towards a domesticated lifestyle.</title>
        <authorList>
            <person name="Auxier B."/>
            <person name="Grum-Grzhimaylo A."/>
            <person name="Cardenas M.E."/>
            <person name="Lodge J.D."/>
            <person name="Laessoe T."/>
            <person name="Pedersen O."/>
            <person name="Smith M.E."/>
            <person name="Kuyper T.W."/>
            <person name="Franco-Molano E.A."/>
            <person name="Baroni T.J."/>
            <person name="Aanen D.K."/>
        </authorList>
    </citation>
    <scope>NUCLEOTIDE SEQUENCE</scope>
    <source>
        <strain evidence="1">AP01</strain>
        <tissue evidence="1">Mycelium</tissue>
    </source>
</reference>
<dbReference type="SUPFAM" id="SSF52047">
    <property type="entry name" value="RNI-like"/>
    <property type="match status" value="1"/>
</dbReference>
<evidence type="ECO:0000313" key="1">
    <source>
        <dbReference type="EMBL" id="KAG5640907.1"/>
    </source>
</evidence>
<feature type="non-terminal residue" evidence="1">
    <location>
        <position position="359"/>
    </location>
</feature>
<accession>A0A9P7FYI4</accession>
<dbReference type="InterPro" id="IPR032675">
    <property type="entry name" value="LRR_dom_sf"/>
</dbReference>
<dbReference type="AlphaFoldDB" id="A0A9P7FYI4"/>
<keyword evidence="2" id="KW-1185">Reference proteome</keyword>
<gene>
    <name evidence="1" type="ORF">DXG03_006674</name>
</gene>
<reference evidence="1" key="1">
    <citation type="submission" date="2020-07" db="EMBL/GenBank/DDBJ databases">
        <authorList>
            <person name="Nieuwenhuis M."/>
            <person name="Van De Peppel L.J.J."/>
        </authorList>
    </citation>
    <scope>NUCLEOTIDE SEQUENCE</scope>
    <source>
        <strain evidence="1">AP01</strain>
        <tissue evidence="1">Mycelium</tissue>
    </source>
</reference>
<organism evidence="1 2">
    <name type="scientific">Asterophora parasitica</name>
    <dbReference type="NCBI Taxonomy" id="117018"/>
    <lineage>
        <taxon>Eukaryota</taxon>
        <taxon>Fungi</taxon>
        <taxon>Dikarya</taxon>
        <taxon>Basidiomycota</taxon>
        <taxon>Agaricomycotina</taxon>
        <taxon>Agaricomycetes</taxon>
        <taxon>Agaricomycetidae</taxon>
        <taxon>Agaricales</taxon>
        <taxon>Tricholomatineae</taxon>
        <taxon>Lyophyllaceae</taxon>
        <taxon>Asterophora</taxon>
    </lineage>
</organism>
<dbReference type="EMBL" id="JABCKV010000451">
    <property type="protein sequence ID" value="KAG5640907.1"/>
    <property type="molecule type" value="Genomic_DNA"/>
</dbReference>
<proteinExistence type="predicted"/>
<dbReference type="Proteomes" id="UP000775547">
    <property type="component" value="Unassembled WGS sequence"/>
</dbReference>
<dbReference type="OrthoDB" id="3070253at2759"/>